<reference evidence="2" key="1">
    <citation type="submission" date="2022-10" db="EMBL/GenBank/DDBJ databases">
        <title>Chitiniphilus purpureus sp. nov., a novel chitin-degrading bacterium isolated from crawfish pond sediment.</title>
        <authorList>
            <person name="Li K."/>
        </authorList>
    </citation>
    <scope>NUCLEOTIDE SEQUENCE</scope>
    <source>
        <strain evidence="2">CD1</strain>
    </source>
</reference>
<dbReference type="PANTHER" id="PTHR43196">
    <property type="entry name" value="SULFATE ADENYLYLTRANSFERASE SUBUNIT 2"/>
    <property type="match status" value="1"/>
</dbReference>
<dbReference type="RefSeq" id="WP_263123087.1">
    <property type="nucleotide sequence ID" value="NZ_CP106753.1"/>
</dbReference>
<proteinExistence type="predicted"/>
<dbReference type="EMBL" id="CP106753">
    <property type="protein sequence ID" value="UXY13820.1"/>
    <property type="molecule type" value="Genomic_DNA"/>
</dbReference>
<dbReference type="Gene3D" id="3.40.50.620">
    <property type="entry name" value="HUPs"/>
    <property type="match status" value="1"/>
</dbReference>
<name>A0ABY6DHJ0_9NEIS</name>
<dbReference type="InterPro" id="IPR050128">
    <property type="entry name" value="Sulfate_adenylyltrnsfr_sub2"/>
</dbReference>
<dbReference type="Pfam" id="PF01507">
    <property type="entry name" value="PAPS_reduct"/>
    <property type="match status" value="1"/>
</dbReference>
<protein>
    <submittedName>
        <fullName evidence="2">Phosphoadenosine phosphosulfate reductase family protein</fullName>
    </submittedName>
</protein>
<evidence type="ECO:0000313" key="3">
    <source>
        <dbReference type="Proteomes" id="UP001061302"/>
    </source>
</evidence>
<gene>
    <name evidence="2" type="ORF">N8I74_10850</name>
</gene>
<dbReference type="PANTHER" id="PTHR43196:SF2">
    <property type="entry name" value="PHOSPHOADENOSINE PHOSPHOSULFATE REDUCTASE"/>
    <property type="match status" value="1"/>
</dbReference>
<evidence type="ECO:0000259" key="1">
    <source>
        <dbReference type="Pfam" id="PF01507"/>
    </source>
</evidence>
<sequence length="309" mass="34833">MGIIHVVSVSGGKDSAATLLLALRRFGRHRVRAIFCDTGNEHQAVHDYLDYLEHTLDITIHRLRADFTDRFAVHRARLEAIAAGGPDYHPTAKFQWTAERAAQAAALMHPTGNPFLDLCLLKGMFPSHGRQFCTEELKRNPAVEYQIDLIDQGHTVVSWQGVRRDESARRRDVQRFERIGPGFYAYRPIADWTADAVFGFLAQNGVEPNPLYLQGMDRVGCMPCINVGKSELRQIAARFPEHIQRIAEWEKLVNEVSRSGKASFLFSGGWERIHERVEWAKTSRGGRQYDLLAGLIEPTACASAYGLCE</sequence>
<dbReference type="InterPro" id="IPR014729">
    <property type="entry name" value="Rossmann-like_a/b/a_fold"/>
</dbReference>
<evidence type="ECO:0000313" key="2">
    <source>
        <dbReference type="EMBL" id="UXY13820.1"/>
    </source>
</evidence>
<accession>A0ABY6DHJ0</accession>
<dbReference type="InterPro" id="IPR002500">
    <property type="entry name" value="PAPS_reduct_dom"/>
</dbReference>
<feature type="domain" description="Phosphoadenosine phosphosulphate reductase" evidence="1">
    <location>
        <begin position="5"/>
        <end position="225"/>
    </location>
</feature>
<dbReference type="Proteomes" id="UP001061302">
    <property type="component" value="Chromosome"/>
</dbReference>
<keyword evidence="3" id="KW-1185">Reference proteome</keyword>
<dbReference type="SUPFAM" id="SSF52402">
    <property type="entry name" value="Adenine nucleotide alpha hydrolases-like"/>
    <property type="match status" value="1"/>
</dbReference>
<organism evidence="2 3">
    <name type="scientific">Chitiniphilus purpureus</name>
    <dbReference type="NCBI Taxonomy" id="2981137"/>
    <lineage>
        <taxon>Bacteria</taxon>
        <taxon>Pseudomonadati</taxon>
        <taxon>Pseudomonadota</taxon>
        <taxon>Betaproteobacteria</taxon>
        <taxon>Neisseriales</taxon>
        <taxon>Chitinibacteraceae</taxon>
        <taxon>Chitiniphilus</taxon>
    </lineage>
</organism>